<dbReference type="InterPro" id="IPR019004">
    <property type="entry name" value="YqeY/Aim41"/>
</dbReference>
<dbReference type="InterPro" id="IPR003789">
    <property type="entry name" value="Asn/Gln_tRNA_amidoTrase-B-like"/>
</dbReference>
<dbReference type="SUPFAM" id="SSF89095">
    <property type="entry name" value="GatB/YqeY motif"/>
    <property type="match status" value="1"/>
</dbReference>
<dbReference type="PANTHER" id="PTHR28055">
    <property type="entry name" value="ALTERED INHERITANCE OF MITOCHONDRIA PROTEIN 41, MITOCHONDRIAL"/>
    <property type="match status" value="1"/>
</dbReference>
<dbReference type="Gene3D" id="1.10.10.410">
    <property type="match status" value="1"/>
</dbReference>
<dbReference type="InterPro" id="IPR042184">
    <property type="entry name" value="YqeY/Aim41_N"/>
</dbReference>
<dbReference type="AlphaFoldDB" id="A0A921AYF5"/>
<reference evidence="1" key="2">
    <citation type="submission" date="2021-09" db="EMBL/GenBank/DDBJ databases">
        <authorList>
            <person name="Gilroy R."/>
        </authorList>
    </citation>
    <scope>NUCLEOTIDE SEQUENCE</scope>
    <source>
        <strain evidence="1">ChiGjej2B2-19336</strain>
    </source>
</reference>
<dbReference type="InterPro" id="IPR023168">
    <property type="entry name" value="GatB_Yqey_C_2"/>
</dbReference>
<accession>A0A921AYF5</accession>
<evidence type="ECO:0000313" key="2">
    <source>
        <dbReference type="Proteomes" id="UP000698963"/>
    </source>
</evidence>
<name>A0A921AYF5_9BACT</name>
<dbReference type="PANTHER" id="PTHR28055:SF1">
    <property type="entry name" value="ALTERED INHERITANCE OF MITOCHONDRIA PROTEIN 41, MITOCHONDRIAL"/>
    <property type="match status" value="1"/>
</dbReference>
<gene>
    <name evidence="1" type="ORF">K8W16_12300</name>
</gene>
<comment type="caution">
    <text evidence="1">The sequence shown here is derived from an EMBL/GenBank/DDBJ whole genome shotgun (WGS) entry which is preliminary data.</text>
</comment>
<evidence type="ECO:0000313" key="1">
    <source>
        <dbReference type="EMBL" id="HJD98409.1"/>
    </source>
</evidence>
<dbReference type="Proteomes" id="UP000698963">
    <property type="component" value="Unassembled WGS sequence"/>
</dbReference>
<dbReference type="Gene3D" id="1.10.1510.10">
    <property type="entry name" value="Uncharacterised protein YqeY/AIM41 PF09424, N-terminal domain"/>
    <property type="match status" value="1"/>
</dbReference>
<dbReference type="EMBL" id="DYZA01000255">
    <property type="protein sequence ID" value="HJD98409.1"/>
    <property type="molecule type" value="Genomic_DNA"/>
</dbReference>
<dbReference type="Pfam" id="PF09424">
    <property type="entry name" value="YqeY"/>
    <property type="match status" value="1"/>
</dbReference>
<proteinExistence type="predicted"/>
<sequence>MSIAEQIDKDYIQAYKAKDQVKLGTLRLLKTAAKNRQVELMRPLEDDDYMGVLLREVKQRQDSIEQYTAAGRTDLADKEAAEVAVLQSYLPARLSEEELAEVVEKTVAPLLDGGMKNMGRAISAIMAEYKGRVDGKAVSAAVKARLQQAG</sequence>
<reference evidence="1" key="1">
    <citation type="journal article" date="2021" name="PeerJ">
        <title>Extensive microbial diversity within the chicken gut microbiome revealed by metagenomics and culture.</title>
        <authorList>
            <person name="Gilroy R."/>
            <person name="Ravi A."/>
            <person name="Getino M."/>
            <person name="Pursley I."/>
            <person name="Horton D.L."/>
            <person name="Alikhan N.F."/>
            <person name="Baker D."/>
            <person name="Gharbi K."/>
            <person name="Hall N."/>
            <person name="Watson M."/>
            <person name="Adriaenssens E.M."/>
            <person name="Foster-Nyarko E."/>
            <person name="Jarju S."/>
            <person name="Secka A."/>
            <person name="Antonio M."/>
            <person name="Oren A."/>
            <person name="Chaudhuri R.R."/>
            <person name="La Ragione R."/>
            <person name="Hildebrand F."/>
            <person name="Pallen M.J."/>
        </authorList>
    </citation>
    <scope>NUCLEOTIDE SEQUENCE</scope>
    <source>
        <strain evidence="1">ChiGjej2B2-19336</strain>
    </source>
</reference>
<protein>
    <submittedName>
        <fullName evidence="1">GatB/YqeY domain-containing protein</fullName>
    </submittedName>
</protein>
<organism evidence="1 2">
    <name type="scientific">Mailhella massiliensis</name>
    <dbReference type="NCBI Taxonomy" id="1903261"/>
    <lineage>
        <taxon>Bacteria</taxon>
        <taxon>Pseudomonadati</taxon>
        <taxon>Thermodesulfobacteriota</taxon>
        <taxon>Desulfovibrionia</taxon>
        <taxon>Desulfovibrionales</taxon>
        <taxon>Desulfovibrionaceae</taxon>
        <taxon>Mailhella</taxon>
    </lineage>
</organism>
<dbReference type="RefSeq" id="WP_304124314.1">
    <property type="nucleotide sequence ID" value="NZ_DYZA01000255.1"/>
</dbReference>
<dbReference type="GO" id="GO:0016884">
    <property type="term" value="F:carbon-nitrogen ligase activity, with glutamine as amido-N-donor"/>
    <property type="evidence" value="ECO:0007669"/>
    <property type="project" value="InterPro"/>
</dbReference>